<name>A0AAV1Q5R6_SCOSC</name>
<dbReference type="PANTHER" id="PTHR40388:SF2">
    <property type="entry name" value="ACTINOPORIN-LIKE PROTEIN"/>
    <property type="match status" value="1"/>
</dbReference>
<comment type="subcellular location">
    <subcellularLocation>
        <location evidence="2">Nematocyst</location>
    </subcellularLocation>
    <subcellularLocation>
        <location evidence="1">Target cell membrane</location>
    </subcellularLocation>
</comment>
<evidence type="ECO:0000256" key="5">
    <source>
        <dbReference type="ARBA" id="ARBA00023331"/>
    </source>
</evidence>
<keyword evidence="7" id="KW-1185">Reference proteome</keyword>
<dbReference type="EMBL" id="CAWUFR010000594">
    <property type="protein sequence ID" value="CAK6979566.1"/>
    <property type="molecule type" value="Genomic_DNA"/>
</dbReference>
<dbReference type="PANTHER" id="PTHR40388">
    <property type="entry name" value="BRYOPORIN"/>
    <property type="match status" value="1"/>
</dbReference>
<comment type="caution">
    <text evidence="6">The sequence shown here is derived from an EMBL/GenBank/DDBJ whole genome shotgun (WGS) entry which is preliminary data.</text>
</comment>
<dbReference type="GO" id="GO:0006812">
    <property type="term" value="P:monoatomic cation transport"/>
    <property type="evidence" value="ECO:0007669"/>
    <property type="project" value="InterPro"/>
</dbReference>
<dbReference type="GO" id="GO:0046931">
    <property type="term" value="P:pore complex assembly"/>
    <property type="evidence" value="ECO:0007669"/>
    <property type="project" value="InterPro"/>
</dbReference>
<evidence type="ECO:0000256" key="4">
    <source>
        <dbReference type="ARBA" id="ARBA00023298"/>
    </source>
</evidence>
<dbReference type="GO" id="GO:0042151">
    <property type="term" value="C:nematocyst"/>
    <property type="evidence" value="ECO:0007669"/>
    <property type="project" value="UniProtKB-SubCell"/>
</dbReference>
<sequence length="180" mass="19898">MADIIDAAVTVGGAVADIAPTHRQCSIEIRNECKGFSLCNPRMHIVSGTCAIPLLPLIGSTKSGKAQFVKTPHTACGSVGVFTYDLQKTDADQSTEKIAVMFSVPYDFNMYSNWYAVGIFDKSKECNHDLYYEMYNNTHQSFARGKAKDSCLTHKGDHVTVMATMSDSYQPIIKLQVKER</sequence>
<accession>A0AAV1Q5R6</accession>
<dbReference type="InterPro" id="IPR050677">
    <property type="entry name" value="Actinoporin_PFT"/>
</dbReference>
<evidence type="ECO:0000313" key="7">
    <source>
        <dbReference type="Proteomes" id="UP001314229"/>
    </source>
</evidence>
<dbReference type="Gene3D" id="2.60.270.20">
    <property type="entry name" value="Cytolysin/lectin"/>
    <property type="match status" value="1"/>
</dbReference>
<keyword evidence="5" id="KW-0166">Nematocyst</keyword>
<dbReference type="GO" id="GO:0015267">
    <property type="term" value="F:channel activity"/>
    <property type="evidence" value="ECO:0007669"/>
    <property type="project" value="InterPro"/>
</dbReference>
<dbReference type="InterPro" id="IPR015926">
    <property type="entry name" value="Cytolysin/lectin"/>
</dbReference>
<gene>
    <name evidence="6" type="ORF">FSCOSCO3_A006562</name>
</gene>
<evidence type="ECO:0000313" key="6">
    <source>
        <dbReference type="EMBL" id="CAK6979566.1"/>
    </source>
</evidence>
<evidence type="ECO:0000256" key="3">
    <source>
        <dbReference type="ARBA" id="ARBA00022537"/>
    </source>
</evidence>
<keyword evidence="4" id="KW-1053">Target membrane</keyword>
<dbReference type="GO" id="GO:0044218">
    <property type="term" value="C:other organism cell membrane"/>
    <property type="evidence" value="ECO:0007669"/>
    <property type="project" value="UniProtKB-KW"/>
</dbReference>
<evidence type="ECO:0000256" key="1">
    <source>
        <dbReference type="ARBA" id="ARBA00004175"/>
    </source>
</evidence>
<dbReference type="GO" id="GO:0046930">
    <property type="term" value="C:pore complex"/>
    <property type="evidence" value="ECO:0007669"/>
    <property type="project" value="InterPro"/>
</dbReference>
<keyword evidence="3" id="KW-1052">Target cell membrane</keyword>
<reference evidence="6 7" key="1">
    <citation type="submission" date="2024-01" db="EMBL/GenBank/DDBJ databases">
        <authorList>
            <person name="Alioto T."/>
            <person name="Alioto T."/>
            <person name="Gomez Garrido J."/>
        </authorList>
    </citation>
    <scope>NUCLEOTIDE SEQUENCE [LARGE SCALE GENOMIC DNA]</scope>
</reference>
<proteinExistence type="predicted"/>
<dbReference type="InterPro" id="IPR009104">
    <property type="entry name" value="Anemon_actinoporin-like"/>
</dbReference>
<organism evidence="6 7">
    <name type="scientific">Scomber scombrus</name>
    <name type="common">Atlantic mackerel</name>
    <name type="synonym">Scomber vernalis</name>
    <dbReference type="NCBI Taxonomy" id="13677"/>
    <lineage>
        <taxon>Eukaryota</taxon>
        <taxon>Metazoa</taxon>
        <taxon>Chordata</taxon>
        <taxon>Craniata</taxon>
        <taxon>Vertebrata</taxon>
        <taxon>Euteleostomi</taxon>
        <taxon>Actinopterygii</taxon>
        <taxon>Neopterygii</taxon>
        <taxon>Teleostei</taxon>
        <taxon>Neoteleostei</taxon>
        <taxon>Acanthomorphata</taxon>
        <taxon>Pelagiaria</taxon>
        <taxon>Scombriformes</taxon>
        <taxon>Scombridae</taxon>
        <taxon>Scomber</taxon>
    </lineage>
</organism>
<dbReference type="Proteomes" id="UP001314229">
    <property type="component" value="Unassembled WGS sequence"/>
</dbReference>
<keyword evidence="4" id="KW-0472">Membrane</keyword>
<dbReference type="GO" id="GO:0051715">
    <property type="term" value="P:cytolysis in another organism"/>
    <property type="evidence" value="ECO:0007669"/>
    <property type="project" value="InterPro"/>
</dbReference>
<protein>
    <submittedName>
        <fullName evidence="6">DELTA-sagatoxin-Srs1a-like</fullName>
    </submittedName>
</protein>
<dbReference type="AlphaFoldDB" id="A0AAV1Q5R6"/>
<dbReference type="SUPFAM" id="SSF63724">
    <property type="entry name" value="Cytolysin/lectin"/>
    <property type="match status" value="1"/>
</dbReference>
<dbReference type="Pfam" id="PF06369">
    <property type="entry name" value="Anemone_cytotox"/>
    <property type="match status" value="1"/>
</dbReference>
<evidence type="ECO:0000256" key="2">
    <source>
        <dbReference type="ARBA" id="ARBA00004532"/>
    </source>
</evidence>